<evidence type="ECO:0000313" key="1">
    <source>
        <dbReference type="EMBL" id="KKL73853.1"/>
    </source>
</evidence>
<name>A0A0F9EIE6_9ZZZZ</name>
<protein>
    <submittedName>
        <fullName evidence="1">Uncharacterized protein</fullName>
    </submittedName>
</protein>
<sequence length="93" mass="10970">MSEIDSDDMRSIWDMLPTEQSFSEDGSWWAESIRVGIDNLKEIHSQDPWKLIVMDTWEHIFGEPLEEKDYMYIDGIKELREKISSCIRGMMPA</sequence>
<accession>A0A0F9EIE6</accession>
<organism evidence="1">
    <name type="scientific">marine sediment metagenome</name>
    <dbReference type="NCBI Taxonomy" id="412755"/>
    <lineage>
        <taxon>unclassified sequences</taxon>
        <taxon>metagenomes</taxon>
        <taxon>ecological metagenomes</taxon>
    </lineage>
</organism>
<comment type="caution">
    <text evidence="1">The sequence shown here is derived from an EMBL/GenBank/DDBJ whole genome shotgun (WGS) entry which is preliminary data.</text>
</comment>
<gene>
    <name evidence="1" type="ORF">LCGC14_2070750</name>
</gene>
<proteinExistence type="predicted"/>
<dbReference type="AlphaFoldDB" id="A0A0F9EIE6"/>
<reference evidence="1" key="1">
    <citation type="journal article" date="2015" name="Nature">
        <title>Complex archaea that bridge the gap between prokaryotes and eukaryotes.</title>
        <authorList>
            <person name="Spang A."/>
            <person name="Saw J.H."/>
            <person name="Jorgensen S.L."/>
            <person name="Zaremba-Niedzwiedzka K."/>
            <person name="Martijn J."/>
            <person name="Lind A.E."/>
            <person name="van Eijk R."/>
            <person name="Schleper C."/>
            <person name="Guy L."/>
            <person name="Ettema T.J."/>
        </authorList>
    </citation>
    <scope>NUCLEOTIDE SEQUENCE</scope>
</reference>
<dbReference type="EMBL" id="LAZR01024834">
    <property type="protein sequence ID" value="KKL73853.1"/>
    <property type="molecule type" value="Genomic_DNA"/>
</dbReference>